<comment type="cofactor">
    <cofactor evidence="14">
        <name>Cu cation</name>
        <dbReference type="ChEBI" id="CHEBI:23378"/>
    </cofactor>
    <text evidence="14">Contains 1 topaquinone per subunit.</text>
</comment>
<dbReference type="GO" id="GO:0048038">
    <property type="term" value="F:quinone binding"/>
    <property type="evidence" value="ECO:0007669"/>
    <property type="project" value="InterPro"/>
</dbReference>
<evidence type="ECO:0000313" key="18">
    <source>
        <dbReference type="EMBL" id="KAF5312527.1"/>
    </source>
</evidence>
<dbReference type="EMBL" id="JAACJJ010000056">
    <property type="protein sequence ID" value="KAF5312527.1"/>
    <property type="molecule type" value="Genomic_DNA"/>
</dbReference>
<organism evidence="18 19">
    <name type="scientific">Psilocybe cf. subviscida</name>
    <dbReference type="NCBI Taxonomy" id="2480587"/>
    <lineage>
        <taxon>Eukaryota</taxon>
        <taxon>Fungi</taxon>
        <taxon>Dikarya</taxon>
        <taxon>Basidiomycota</taxon>
        <taxon>Agaricomycotina</taxon>
        <taxon>Agaricomycetes</taxon>
        <taxon>Agaricomycetidae</taxon>
        <taxon>Agaricales</taxon>
        <taxon>Agaricineae</taxon>
        <taxon>Strophariaceae</taxon>
        <taxon>Psilocybe</taxon>
    </lineage>
</organism>
<evidence type="ECO:0000256" key="9">
    <source>
        <dbReference type="ARBA" id="ARBA00023008"/>
    </source>
</evidence>
<evidence type="ECO:0000256" key="8">
    <source>
        <dbReference type="ARBA" id="ARBA00023002"/>
    </source>
</evidence>
<dbReference type="InterPro" id="IPR049948">
    <property type="entry name" value="Cu_Am_ox_TPQ-bd"/>
</dbReference>
<feature type="compositionally biased region" description="Basic and acidic residues" evidence="15">
    <location>
        <begin position="35"/>
        <end position="50"/>
    </location>
</feature>
<dbReference type="GO" id="GO:0009308">
    <property type="term" value="P:amine metabolic process"/>
    <property type="evidence" value="ECO:0007669"/>
    <property type="project" value="UniProtKB-UniRule"/>
</dbReference>
<evidence type="ECO:0000256" key="11">
    <source>
        <dbReference type="ARBA" id="ARBA00048032"/>
    </source>
</evidence>
<evidence type="ECO:0000313" key="19">
    <source>
        <dbReference type="Proteomes" id="UP000567179"/>
    </source>
</evidence>
<evidence type="ECO:0000256" key="3">
    <source>
        <dbReference type="ARBA" id="ARBA00001947"/>
    </source>
</evidence>
<reference evidence="18 19" key="1">
    <citation type="journal article" date="2020" name="ISME J.">
        <title>Uncovering the hidden diversity of litter-decomposition mechanisms in mushroom-forming fungi.</title>
        <authorList>
            <person name="Floudas D."/>
            <person name="Bentzer J."/>
            <person name="Ahren D."/>
            <person name="Johansson T."/>
            <person name="Persson P."/>
            <person name="Tunlid A."/>
        </authorList>
    </citation>
    <scope>NUCLEOTIDE SEQUENCE [LARGE SCALE GENOMIC DNA]</scope>
    <source>
        <strain evidence="18 19">CBS 101986</strain>
    </source>
</reference>
<feature type="domain" description="Copper amine oxidase N3-terminal" evidence="17">
    <location>
        <begin position="176"/>
        <end position="271"/>
    </location>
</feature>
<dbReference type="SUPFAM" id="SSF54416">
    <property type="entry name" value="Amine oxidase N-terminal region"/>
    <property type="match status" value="1"/>
</dbReference>
<evidence type="ECO:0000256" key="15">
    <source>
        <dbReference type="SAM" id="MobiDB-lite"/>
    </source>
</evidence>
<comment type="cofactor">
    <cofactor evidence="2">
        <name>Mn(2+)</name>
        <dbReference type="ChEBI" id="CHEBI:29035"/>
    </cofactor>
</comment>
<name>A0A8H5AX37_9AGAR</name>
<keyword evidence="6 14" id="KW-0479">Metal-binding</keyword>
<comment type="catalytic activity">
    <reaction evidence="11">
        <text>a primary methyl amine + O2 + H2O = an aldehyde + H2O2 + NH4(+)</text>
        <dbReference type="Rhea" id="RHEA:16153"/>
        <dbReference type="ChEBI" id="CHEBI:15377"/>
        <dbReference type="ChEBI" id="CHEBI:15379"/>
        <dbReference type="ChEBI" id="CHEBI:16240"/>
        <dbReference type="ChEBI" id="CHEBI:17478"/>
        <dbReference type="ChEBI" id="CHEBI:28938"/>
        <dbReference type="ChEBI" id="CHEBI:228804"/>
        <dbReference type="EC" id="1.4.3.21"/>
    </reaction>
</comment>
<comment type="subunit">
    <text evidence="5">Homodimer.</text>
</comment>
<dbReference type="InterPro" id="IPR049947">
    <property type="entry name" value="Cu_Am_Ox_Cu-bd"/>
</dbReference>
<dbReference type="InterPro" id="IPR036460">
    <property type="entry name" value="Cu_amine_oxidase_C_sf"/>
</dbReference>
<dbReference type="InterPro" id="IPR015802">
    <property type="entry name" value="Cu_amine_oxidase_N3"/>
</dbReference>
<dbReference type="OrthoDB" id="5379943at2759"/>
<evidence type="ECO:0000256" key="13">
    <source>
        <dbReference type="PIRSR" id="PIRSR600269-51"/>
    </source>
</evidence>
<protein>
    <recommendedName>
        <fullName evidence="14">Amine oxidase</fullName>
        <ecNumber evidence="14">1.4.3.-</ecNumber>
    </recommendedName>
</protein>
<dbReference type="SUPFAM" id="SSF49998">
    <property type="entry name" value="Amine oxidase catalytic domain"/>
    <property type="match status" value="1"/>
</dbReference>
<dbReference type="GO" id="GO:0008131">
    <property type="term" value="F:primary methylamine oxidase activity"/>
    <property type="evidence" value="ECO:0007669"/>
    <property type="project" value="UniProtKB-EC"/>
</dbReference>
<comment type="similarity">
    <text evidence="4 14">Belongs to the copper/topaquinone oxidase family.</text>
</comment>
<dbReference type="Pfam" id="PF01179">
    <property type="entry name" value="Cu_amine_oxid"/>
    <property type="match status" value="1"/>
</dbReference>
<keyword evidence="10" id="KW-0464">Manganese</keyword>
<evidence type="ECO:0000256" key="5">
    <source>
        <dbReference type="ARBA" id="ARBA00011738"/>
    </source>
</evidence>
<comment type="cofactor">
    <cofactor evidence="3">
        <name>Zn(2+)</name>
        <dbReference type="ChEBI" id="CHEBI:29105"/>
    </cofactor>
</comment>
<dbReference type="Proteomes" id="UP000567179">
    <property type="component" value="Unassembled WGS sequence"/>
</dbReference>
<feature type="region of interest" description="Disordered" evidence="15">
    <location>
        <begin position="1"/>
        <end position="53"/>
    </location>
</feature>
<comment type="caution">
    <text evidence="18">The sequence shown here is derived from an EMBL/GenBank/DDBJ whole genome shotgun (WGS) entry which is preliminary data.</text>
</comment>
<evidence type="ECO:0000259" key="17">
    <source>
        <dbReference type="Pfam" id="PF02728"/>
    </source>
</evidence>
<dbReference type="InterPro" id="IPR000269">
    <property type="entry name" value="Cu_amine_oxidase"/>
</dbReference>
<dbReference type="Gene3D" id="3.10.450.40">
    <property type="match status" value="2"/>
</dbReference>
<evidence type="ECO:0000256" key="4">
    <source>
        <dbReference type="ARBA" id="ARBA00007983"/>
    </source>
</evidence>
<keyword evidence="7 12" id="KW-0801">TPQ</keyword>
<dbReference type="PANTHER" id="PTHR10638">
    <property type="entry name" value="COPPER AMINE OXIDASE"/>
    <property type="match status" value="1"/>
</dbReference>
<dbReference type="GO" id="GO:0005507">
    <property type="term" value="F:copper ion binding"/>
    <property type="evidence" value="ECO:0007669"/>
    <property type="project" value="InterPro"/>
</dbReference>
<dbReference type="InterPro" id="IPR016182">
    <property type="entry name" value="Cu_amine_oxidase_N-reg"/>
</dbReference>
<comment type="cofactor">
    <cofactor evidence="1">
        <name>Cu cation</name>
        <dbReference type="ChEBI" id="CHEBI:23378"/>
    </cofactor>
</comment>
<evidence type="ECO:0000256" key="10">
    <source>
        <dbReference type="ARBA" id="ARBA00023211"/>
    </source>
</evidence>
<evidence type="ECO:0000259" key="16">
    <source>
        <dbReference type="Pfam" id="PF01179"/>
    </source>
</evidence>
<evidence type="ECO:0000256" key="7">
    <source>
        <dbReference type="ARBA" id="ARBA00022772"/>
    </source>
</evidence>
<dbReference type="PROSITE" id="PS01164">
    <property type="entry name" value="COPPER_AMINE_OXID_1"/>
    <property type="match status" value="1"/>
</dbReference>
<feature type="active site" description="Schiff-base intermediate with substrate; via topaquinone" evidence="12">
    <location>
        <position position="532"/>
    </location>
</feature>
<evidence type="ECO:0000256" key="6">
    <source>
        <dbReference type="ARBA" id="ARBA00022723"/>
    </source>
</evidence>
<feature type="modified residue" description="2',4',5'-topaquinone" evidence="13">
    <location>
        <position position="532"/>
    </location>
</feature>
<evidence type="ECO:0000256" key="2">
    <source>
        <dbReference type="ARBA" id="ARBA00001936"/>
    </source>
</evidence>
<dbReference type="PANTHER" id="PTHR10638:SF86">
    <property type="entry name" value="COPPER AMINE OXIDASE 1-RELATED"/>
    <property type="match status" value="1"/>
</dbReference>
<keyword evidence="8 14" id="KW-0560">Oxidoreductase</keyword>
<proteinExistence type="inferred from homology"/>
<dbReference type="AlphaFoldDB" id="A0A8H5AX37"/>
<feature type="domain" description="Copper amine oxidase catalytic" evidence="16">
    <location>
        <begin position="370"/>
        <end position="787"/>
    </location>
</feature>
<dbReference type="Pfam" id="PF02728">
    <property type="entry name" value="Cu_amine_oxidN3"/>
    <property type="match status" value="1"/>
</dbReference>
<keyword evidence="19" id="KW-1185">Reference proteome</keyword>
<keyword evidence="9 14" id="KW-0186">Copper</keyword>
<dbReference type="PROSITE" id="PS01165">
    <property type="entry name" value="COPPER_AMINE_OXID_2"/>
    <property type="match status" value="1"/>
</dbReference>
<evidence type="ECO:0000256" key="1">
    <source>
        <dbReference type="ARBA" id="ARBA00001935"/>
    </source>
</evidence>
<dbReference type="Gene3D" id="2.70.98.20">
    <property type="entry name" value="Copper amine oxidase, catalytic domain"/>
    <property type="match status" value="1"/>
</dbReference>
<comment type="PTM">
    <text evidence="13 14">Topaquinone (TPQ) is generated by copper-dependent autoxidation of a specific tyrosyl residue.</text>
</comment>
<dbReference type="InterPro" id="IPR015798">
    <property type="entry name" value="Cu_amine_oxidase_C"/>
</dbReference>
<sequence length="812" mass="89010">MSPPPPDGNAASTATAGLPLPAAVPSTATGVETKPATESEVKSTEAKFQHPLDPLTPEESLSVLILIPMRIAAVTLAIRQYTAAKTDIRAVKFITCTHLPPPKRLVLAALGIPTEPGKKVPKKEVEEARKSVVRRAEADFLDVVAGRAYNAALALNAQNAKWELTALTLLPASYHPQISVEELIAAEVTVKNNPTIQALAAEVGVTPDQIFCDGWSIGYDDRFDQKRRVQQALVYARLGGEEHDNLYAHPMDFVPVIDANTNELLHVDFPAVYKRDPARKDLVGAMAGVKLSSHSTAPPPLAADNLAAAQRKRIPPSGKSWDFLPDLMQRTADPIPKVDANGERVVRTNEKGEEEPETEPWTTRKDLKPLHVVQPEGVSFKMDGHTLEWQNWKMHIAFTHREGIALSTITYNDHGELRPILYRLSLAEMVVPYGAPENPHPRKFAFDSGEYGMGTMANELSLGCDCLGQIHYLPGTYVAHDGSAVVIKNVICIHEEDSGVLWKHTDYRPGGRSHTVRRRRLVVSMVCTLANYEYIWNYHFYQDGSIEFEVRLTGILSVYVAQPDEPNPFGTTVAPGINAQYHQHMFSVRLDPMIDGLSNTVIESDIKPVPHPTGSPANFAGNAFASHDTPIATEGGRVYDYDAERRWRIVNSGRKHYASGLSAGYAIGVKGGATPMMAKPDGWAARRAAFLANTVWVCRDVEAADGLSGTERMWPAGKYVPQTKEEPEDSVGAWVKEGQKTEDEDLLVFVTVGTTHIPRPEDWPVMPVEHLSVTLKPTSFFTANPSMDVPGSNDPLSVAAFGDNKKSDSCCK</sequence>
<evidence type="ECO:0000256" key="12">
    <source>
        <dbReference type="PIRSR" id="PIRSR600269-50"/>
    </source>
</evidence>
<gene>
    <name evidence="18" type="ORF">D9619_002564</name>
</gene>
<dbReference type="EC" id="1.4.3.-" evidence="14"/>
<accession>A0A8H5AX37</accession>
<evidence type="ECO:0000256" key="14">
    <source>
        <dbReference type="RuleBase" id="RU000672"/>
    </source>
</evidence>
<feature type="active site" description="Proton acceptor" evidence="12">
    <location>
        <position position="447"/>
    </location>
</feature>